<dbReference type="InterPro" id="IPR011460">
    <property type="entry name" value="Lcl_C"/>
</dbReference>
<evidence type="ECO:0000259" key="3">
    <source>
        <dbReference type="Pfam" id="PF07603"/>
    </source>
</evidence>
<accession>C5T9R8</accession>
<feature type="domain" description="IPTL-CTERM protein sorting" evidence="4">
    <location>
        <begin position="337"/>
        <end position="362"/>
    </location>
</feature>
<evidence type="ECO:0000313" key="6">
    <source>
        <dbReference type="Proteomes" id="UP000003856"/>
    </source>
</evidence>
<dbReference type="InterPro" id="IPR026442">
    <property type="entry name" value="IPTL_CTERM"/>
</dbReference>
<feature type="chain" id="PRO_5002957691" evidence="2">
    <location>
        <begin position="39"/>
        <end position="369"/>
    </location>
</feature>
<evidence type="ECO:0000256" key="1">
    <source>
        <dbReference type="SAM" id="MobiDB-lite"/>
    </source>
</evidence>
<reference evidence="5 6" key="1">
    <citation type="submission" date="2009-05" db="EMBL/GenBank/DDBJ databases">
        <title>The draft genome of Acidovorax delafieldii 2AN.</title>
        <authorList>
            <consortium name="US DOE Joint Genome Institute (JGI-PGF)"/>
            <person name="Lucas S."/>
            <person name="Copeland A."/>
            <person name="Lapidus A."/>
            <person name="Glavina del Rio T."/>
            <person name="Tice H."/>
            <person name="Bruce D."/>
            <person name="Goodwin L."/>
            <person name="Pitluck S."/>
            <person name="Larimer F."/>
            <person name="Land M.L."/>
            <person name="Hauser L."/>
            <person name="Shelobolina E.S."/>
            <person name="Picardal F."/>
            <person name="Roden E."/>
            <person name="Emerson D."/>
        </authorList>
    </citation>
    <scope>NUCLEOTIDE SEQUENCE [LARGE SCALE GENOMIC DNA]</scope>
    <source>
        <strain evidence="5 6">2AN</strain>
    </source>
</reference>
<gene>
    <name evidence="5" type="ORF">AcdelDRAFT_3648</name>
</gene>
<proteinExistence type="predicted"/>
<dbReference type="Pfam" id="PF18203">
    <property type="entry name" value="IPTL-CTERM"/>
    <property type="match status" value="1"/>
</dbReference>
<organism evidence="5 6">
    <name type="scientific">Acidovorax delafieldii 2AN</name>
    <dbReference type="NCBI Taxonomy" id="573060"/>
    <lineage>
        <taxon>Bacteria</taxon>
        <taxon>Pseudomonadati</taxon>
        <taxon>Pseudomonadota</taxon>
        <taxon>Betaproteobacteria</taxon>
        <taxon>Burkholderiales</taxon>
        <taxon>Comamonadaceae</taxon>
        <taxon>Acidovorax</taxon>
    </lineage>
</organism>
<feature type="region of interest" description="Disordered" evidence="1">
    <location>
        <begin position="297"/>
        <end position="316"/>
    </location>
</feature>
<name>C5T9R8_ACIDE</name>
<keyword evidence="6" id="KW-1185">Reference proteome</keyword>
<evidence type="ECO:0000313" key="5">
    <source>
        <dbReference type="EMBL" id="EER58776.1"/>
    </source>
</evidence>
<feature type="domain" description="Lcl C-terminal" evidence="3">
    <location>
        <begin position="65"/>
        <end position="202"/>
    </location>
</feature>
<dbReference type="EMBL" id="ACQT01000206">
    <property type="protein sequence ID" value="EER58776.1"/>
    <property type="molecule type" value="Genomic_DNA"/>
</dbReference>
<protein>
    <submittedName>
        <fullName evidence="5">Uncharacterized protein</fullName>
    </submittedName>
</protein>
<evidence type="ECO:0000259" key="4">
    <source>
        <dbReference type="Pfam" id="PF18203"/>
    </source>
</evidence>
<sequence>MGLCQQLFKKEHKEGIPVALKNTLGLLALCAAPLLAQAQSCTSPNANGDYILGEAQGEASAMHWSTGLVWKRCSEGQAFSNGQCTGTALQKGWNAWADTERQLLPQSFAGQNSWGINASLSQNLLVSGAWRMAYLVESLGVAYNCSSAPFVNPTVFPDAPSSVVWSGSPVSWSQSGAWRASLSGTAGVYGTRSDSYHVRLVRAGQPFAGVPSPPAQTAAPNMLATFPAVTLAPSSGAGQAWGGARISGLGNPEFQLNGAGGWMTEAIVKSGDQITVRLTAPATVGSSYSATLTLRSGQTTGTSANGVNGGSESTVPQTTTASFTAKALPPAPGGARAIPTLGEWGVLLLSLLVGLMGRRKLRAKAAAVA</sequence>
<dbReference type="OrthoDB" id="8555302at2"/>
<keyword evidence="2" id="KW-0732">Signal</keyword>
<dbReference type="NCBIfam" id="TIGR04174">
    <property type="entry name" value="IPTL_CTERM"/>
    <property type="match status" value="1"/>
</dbReference>
<evidence type="ECO:0000256" key="2">
    <source>
        <dbReference type="SAM" id="SignalP"/>
    </source>
</evidence>
<comment type="caution">
    <text evidence="5">The sequence shown here is derived from an EMBL/GenBank/DDBJ whole genome shotgun (WGS) entry which is preliminary data.</text>
</comment>
<dbReference type="PATRIC" id="fig|573060.9.peg.1335"/>
<feature type="signal peptide" evidence="2">
    <location>
        <begin position="1"/>
        <end position="38"/>
    </location>
</feature>
<dbReference type="Proteomes" id="UP000003856">
    <property type="component" value="Unassembled WGS sequence"/>
</dbReference>
<dbReference type="Pfam" id="PF07603">
    <property type="entry name" value="Lcl_C"/>
    <property type="match status" value="1"/>
</dbReference>
<dbReference type="AlphaFoldDB" id="C5T9R8"/>